<comment type="similarity">
    <text evidence="3">Belongs to the SVAP1 family.</text>
</comment>
<proteinExistence type="inferred from homology"/>
<evidence type="ECO:0000256" key="1">
    <source>
        <dbReference type="ARBA" id="ARBA00022737"/>
    </source>
</evidence>
<dbReference type="GO" id="GO:0098793">
    <property type="term" value="C:presynapse"/>
    <property type="evidence" value="ECO:0007669"/>
    <property type="project" value="GOC"/>
</dbReference>
<keyword evidence="10" id="KW-1185">Reference proteome</keyword>
<evidence type="ECO:0000256" key="7">
    <source>
        <dbReference type="SAM" id="MobiDB-lite"/>
    </source>
</evidence>
<dbReference type="OrthoDB" id="10009801at2759"/>
<feature type="non-terminal residue" evidence="9">
    <location>
        <position position="497"/>
    </location>
</feature>
<dbReference type="GO" id="GO:0019905">
    <property type="term" value="F:syntaxin binding"/>
    <property type="evidence" value="ECO:0007669"/>
    <property type="project" value="TreeGrafter"/>
</dbReference>
<organism evidence="9 10">
    <name type="scientific">Galemys pyrenaicus</name>
    <name type="common">Iberian desman</name>
    <name type="synonym">Pyrenean desman</name>
    <dbReference type="NCBI Taxonomy" id="202257"/>
    <lineage>
        <taxon>Eukaryota</taxon>
        <taxon>Metazoa</taxon>
        <taxon>Chordata</taxon>
        <taxon>Craniata</taxon>
        <taxon>Vertebrata</taxon>
        <taxon>Euteleostomi</taxon>
        <taxon>Mammalia</taxon>
        <taxon>Eutheria</taxon>
        <taxon>Laurasiatheria</taxon>
        <taxon>Eulipotyphla</taxon>
        <taxon>Talpidae</taxon>
        <taxon>Galemys</taxon>
    </lineage>
</organism>
<dbReference type="GO" id="GO:0031629">
    <property type="term" value="P:synaptic vesicle fusion to presynaptic active zone membrane"/>
    <property type="evidence" value="ECO:0007669"/>
    <property type="project" value="TreeGrafter"/>
</dbReference>
<dbReference type="PANTHER" id="PTHR19305:SF1">
    <property type="entry name" value="SYNAPTOSOMAL-ASSOCIATED PROTEIN 47"/>
    <property type="match status" value="1"/>
</dbReference>
<dbReference type="InterPro" id="IPR011993">
    <property type="entry name" value="PH-like_dom_sf"/>
</dbReference>
<feature type="coiled-coil region" evidence="6">
    <location>
        <begin position="444"/>
        <end position="471"/>
    </location>
</feature>
<evidence type="ECO:0000313" key="9">
    <source>
        <dbReference type="EMBL" id="KAG8509294.1"/>
    </source>
</evidence>
<dbReference type="Gene3D" id="1.20.5.110">
    <property type="match status" value="1"/>
</dbReference>
<evidence type="ECO:0000313" key="10">
    <source>
        <dbReference type="Proteomes" id="UP000700334"/>
    </source>
</evidence>
<dbReference type="AlphaFoldDB" id="A0A8J5ZTC2"/>
<dbReference type="EMBL" id="JAGFMF010011956">
    <property type="protein sequence ID" value="KAG8509294.1"/>
    <property type="molecule type" value="Genomic_DNA"/>
</dbReference>
<dbReference type="CDD" id="cd15854">
    <property type="entry name" value="SNARE_SNAP47C"/>
    <property type="match status" value="1"/>
</dbReference>
<evidence type="ECO:0000259" key="8">
    <source>
        <dbReference type="PROSITE" id="PS50192"/>
    </source>
</evidence>
<dbReference type="GO" id="GO:0005484">
    <property type="term" value="F:SNAP receptor activity"/>
    <property type="evidence" value="ECO:0007669"/>
    <property type="project" value="TreeGrafter"/>
</dbReference>
<dbReference type="Gene3D" id="2.30.29.30">
    <property type="entry name" value="Pleckstrin-homology domain (PH domain)/Phosphotyrosine-binding domain (PTB)"/>
    <property type="match status" value="1"/>
</dbReference>
<evidence type="ECO:0000256" key="2">
    <source>
        <dbReference type="ARBA" id="ARBA00023054"/>
    </source>
</evidence>
<comment type="caution">
    <text evidence="9">The sequence shown here is derived from an EMBL/GenBank/DDBJ whole genome shotgun (WGS) entry which is preliminary data.</text>
</comment>
<name>A0A8J5ZTC2_GALPY</name>
<dbReference type="InterPro" id="IPR000727">
    <property type="entry name" value="T_SNARE_dom"/>
</dbReference>
<feature type="region of interest" description="Disordered" evidence="7">
    <location>
        <begin position="416"/>
        <end position="442"/>
    </location>
</feature>
<keyword evidence="1" id="KW-0677">Repeat</keyword>
<dbReference type="PROSITE" id="PS50192">
    <property type="entry name" value="T_SNARE"/>
    <property type="match status" value="1"/>
</dbReference>
<keyword evidence="2 6" id="KW-0175">Coiled coil</keyword>
<dbReference type="FunFam" id="2.30.29.30:FF:000269">
    <property type="entry name" value="Synaptosomal-associated protein 47"/>
    <property type="match status" value="1"/>
</dbReference>
<evidence type="ECO:0000256" key="3">
    <source>
        <dbReference type="ARBA" id="ARBA00024354"/>
    </source>
</evidence>
<evidence type="ECO:0000256" key="5">
    <source>
        <dbReference type="ARBA" id="ARBA00032027"/>
    </source>
</evidence>
<protein>
    <recommendedName>
        <fullName evidence="4">Synaptosomal-associated protein 47</fullName>
    </recommendedName>
    <alternativeName>
        <fullName evidence="5">Synaptosomal-associated 47 kDa protein</fullName>
    </alternativeName>
</protein>
<feature type="domain" description="T-SNARE coiled-coil homology" evidence="8">
    <location>
        <begin position="443"/>
        <end position="496"/>
    </location>
</feature>
<dbReference type="GO" id="GO:0005886">
    <property type="term" value="C:plasma membrane"/>
    <property type="evidence" value="ECO:0007669"/>
    <property type="project" value="TreeGrafter"/>
</dbReference>
<feature type="region of interest" description="Disordered" evidence="7">
    <location>
        <begin position="49"/>
        <end position="75"/>
    </location>
</feature>
<dbReference type="GO" id="GO:0031201">
    <property type="term" value="C:SNARE complex"/>
    <property type="evidence" value="ECO:0007669"/>
    <property type="project" value="TreeGrafter"/>
</dbReference>
<sequence length="497" mass="53097">QGHSLAGPVSLATSCGGPAPGRVLWRLWGLVLRIASPWASAPQRALARLRGGPDSSHAAPAWPTGDPSLSSGSGCGRTQELMSGDVCVHAWPGSYYWELQKRWVPGRLTLTPRALSFMAEGAGDALVSIPLASIAEVKKAASSFIFSCITVREWGGGAKHWFGALQPSRDATFHVLEHFWRERLLCPAGAPATRGQALVGLLAGAQQHLEDAARALHHQGRQIDGVARSLGQMEADLDVADSAKGLTPCVATRLLTELEGPAWWPFGRRLWKTPADTRPPARAPTASAEARTVLGVPAVIWRGAEAQPRPGRLTVLASGLEVHGPASTLLHRFARDDVDSIQVHTPYEVTVHQRCLGKPYVAFRLLSARMPEAIRALGLQFSQKMELLGDAAQLGGPSTASPGEWAFSVFQAASGPHDPAARASPEGGQLQLQSGGPPVSEGDAQQLRQILTQLKDLALGAEAELERQDEALDGIATATDRATLAIDRHTRRMRRLT</sequence>
<gene>
    <name evidence="9" type="ORF">J0S82_001432</name>
</gene>
<reference evidence="9" key="1">
    <citation type="journal article" date="2021" name="Evol. Appl.">
        <title>The genome of the Pyrenean desman and the effects of bottlenecks and inbreeding on the genomic landscape of an endangered species.</title>
        <authorList>
            <person name="Escoda L."/>
            <person name="Castresana J."/>
        </authorList>
    </citation>
    <scope>NUCLEOTIDE SEQUENCE</scope>
    <source>
        <strain evidence="9">IBE-C5619</strain>
    </source>
</reference>
<evidence type="ECO:0000256" key="6">
    <source>
        <dbReference type="SAM" id="Coils"/>
    </source>
</evidence>
<accession>A0A8J5ZTC2</accession>
<dbReference type="Proteomes" id="UP000700334">
    <property type="component" value="Unassembled WGS sequence"/>
</dbReference>
<dbReference type="SUPFAM" id="SSF58038">
    <property type="entry name" value="SNARE fusion complex"/>
    <property type="match status" value="2"/>
</dbReference>
<evidence type="ECO:0000256" key="4">
    <source>
        <dbReference type="ARBA" id="ARBA00024443"/>
    </source>
</evidence>
<dbReference type="PANTHER" id="PTHR19305">
    <property type="entry name" value="SYNAPTOSOMAL ASSOCIATED PROTEIN"/>
    <property type="match status" value="1"/>
</dbReference>
<feature type="compositionally biased region" description="Low complexity" evidence="7">
    <location>
        <begin position="424"/>
        <end position="438"/>
    </location>
</feature>
<dbReference type="GO" id="GO:0016082">
    <property type="term" value="P:synaptic vesicle priming"/>
    <property type="evidence" value="ECO:0007669"/>
    <property type="project" value="TreeGrafter"/>
</dbReference>